<dbReference type="EMBL" id="JBDIML010000001">
    <property type="protein sequence ID" value="MEN2766024.1"/>
    <property type="molecule type" value="Genomic_DNA"/>
</dbReference>
<reference evidence="3 4" key="1">
    <citation type="submission" date="2024-05" db="EMBL/GenBank/DDBJ databases">
        <authorList>
            <person name="Haq I."/>
            <person name="Ullah Z."/>
            <person name="Ahmad R."/>
            <person name="Li M."/>
            <person name="Tong Y."/>
        </authorList>
    </citation>
    <scope>NUCLEOTIDE SEQUENCE [LARGE SCALE GENOMIC DNA]</scope>
    <source>
        <strain evidence="3 4">16A2E</strain>
    </source>
</reference>
<gene>
    <name evidence="3" type="ORF">ABC228_02405</name>
</gene>
<protein>
    <submittedName>
        <fullName evidence="3">SpoIIIAH-like family protein</fullName>
    </submittedName>
</protein>
<evidence type="ECO:0000256" key="1">
    <source>
        <dbReference type="SAM" id="MobiDB-lite"/>
    </source>
</evidence>
<evidence type="ECO:0000313" key="4">
    <source>
        <dbReference type="Proteomes" id="UP001444625"/>
    </source>
</evidence>
<sequence>MLKKQTVWLLTMLSLMIVLSVYYMTSDPNDFAYGNLGDDETEQTSGETTDGEAEGNVDVTQGGDEVFATLRMELQDERSKKKDRLNAIVASSTASAEEIKDAMEQMDKIDEVSTKETFLEESILASAEYQDVLVRHDGDTVHVNVIVDELSKTETLNIMQLVRDEFGEIVVDVSFQPTTES</sequence>
<dbReference type="Gene3D" id="1.10.287.4300">
    <property type="entry name" value="Stage III sporulation protein AH-like"/>
    <property type="match status" value="1"/>
</dbReference>
<dbReference type="RefSeq" id="WP_345823486.1">
    <property type="nucleotide sequence ID" value="NZ_JBDIML010000001.1"/>
</dbReference>
<dbReference type="Proteomes" id="UP001444625">
    <property type="component" value="Unassembled WGS sequence"/>
</dbReference>
<dbReference type="Pfam" id="PF12685">
    <property type="entry name" value="SpoIIIAH"/>
    <property type="match status" value="1"/>
</dbReference>
<keyword evidence="2" id="KW-1133">Transmembrane helix</keyword>
<evidence type="ECO:0000256" key="2">
    <source>
        <dbReference type="SAM" id="Phobius"/>
    </source>
</evidence>
<proteinExistence type="predicted"/>
<dbReference type="InterPro" id="IPR038503">
    <property type="entry name" value="SpoIIIAH_sf"/>
</dbReference>
<accession>A0ABU9XFV1</accession>
<feature type="transmembrane region" description="Helical" evidence="2">
    <location>
        <begin position="7"/>
        <end position="25"/>
    </location>
</feature>
<comment type="caution">
    <text evidence="3">The sequence shown here is derived from an EMBL/GenBank/DDBJ whole genome shotgun (WGS) entry which is preliminary data.</text>
</comment>
<keyword evidence="4" id="KW-1185">Reference proteome</keyword>
<organism evidence="3 4">
    <name type="scientific">Ornithinibacillus xuwenensis</name>
    <dbReference type="NCBI Taxonomy" id="3144668"/>
    <lineage>
        <taxon>Bacteria</taxon>
        <taxon>Bacillati</taxon>
        <taxon>Bacillota</taxon>
        <taxon>Bacilli</taxon>
        <taxon>Bacillales</taxon>
        <taxon>Bacillaceae</taxon>
        <taxon>Ornithinibacillus</taxon>
    </lineage>
</organism>
<dbReference type="InterPro" id="IPR024232">
    <property type="entry name" value="SpoIIIAH"/>
</dbReference>
<keyword evidence="2" id="KW-0472">Membrane</keyword>
<evidence type="ECO:0000313" key="3">
    <source>
        <dbReference type="EMBL" id="MEN2766024.1"/>
    </source>
</evidence>
<feature type="region of interest" description="Disordered" evidence="1">
    <location>
        <begin position="34"/>
        <end position="59"/>
    </location>
</feature>
<name>A0ABU9XFV1_9BACI</name>
<keyword evidence="2" id="KW-0812">Transmembrane</keyword>